<dbReference type="PANTHER" id="PTHR30086:SF20">
    <property type="entry name" value="ARGININE EXPORTER PROTEIN ARGO-RELATED"/>
    <property type="match status" value="1"/>
</dbReference>
<keyword evidence="4 6" id="KW-1133">Transmembrane helix</keyword>
<reference evidence="7 8" key="1">
    <citation type="submission" date="2019-01" db="EMBL/GenBank/DDBJ databases">
        <title>Ktedonosporobacter rubrisoli SCAWS-G2.</title>
        <authorList>
            <person name="Huang Y."/>
            <person name="Yan B."/>
        </authorList>
    </citation>
    <scope>NUCLEOTIDE SEQUENCE [LARGE SCALE GENOMIC DNA]</scope>
    <source>
        <strain evidence="7 8">SCAWS-G2</strain>
    </source>
</reference>
<evidence type="ECO:0000256" key="1">
    <source>
        <dbReference type="ARBA" id="ARBA00004651"/>
    </source>
</evidence>
<keyword evidence="5 6" id="KW-0472">Membrane</keyword>
<protein>
    <submittedName>
        <fullName evidence="7">LysE family translocator</fullName>
    </submittedName>
</protein>
<dbReference type="EMBL" id="CP035758">
    <property type="protein sequence ID" value="QBD80933.1"/>
    <property type="molecule type" value="Genomic_DNA"/>
</dbReference>
<evidence type="ECO:0000313" key="7">
    <source>
        <dbReference type="EMBL" id="QBD80933.1"/>
    </source>
</evidence>
<evidence type="ECO:0000256" key="2">
    <source>
        <dbReference type="ARBA" id="ARBA00022475"/>
    </source>
</evidence>
<dbReference type="InterPro" id="IPR001123">
    <property type="entry name" value="LeuE-type"/>
</dbReference>
<proteinExistence type="predicted"/>
<dbReference type="GO" id="GO:0015171">
    <property type="term" value="F:amino acid transmembrane transporter activity"/>
    <property type="evidence" value="ECO:0007669"/>
    <property type="project" value="TreeGrafter"/>
</dbReference>
<comment type="subcellular location">
    <subcellularLocation>
        <location evidence="1">Cell membrane</location>
        <topology evidence="1">Multi-pass membrane protein</topology>
    </subcellularLocation>
</comment>
<feature type="transmembrane region" description="Helical" evidence="6">
    <location>
        <begin position="144"/>
        <end position="165"/>
    </location>
</feature>
<dbReference type="OrthoDB" id="14103at2"/>
<feature type="transmembrane region" description="Helical" evidence="6">
    <location>
        <begin position="39"/>
        <end position="60"/>
    </location>
</feature>
<gene>
    <name evidence="7" type="ORF">EPA93_35175</name>
</gene>
<keyword evidence="8" id="KW-1185">Reference proteome</keyword>
<dbReference type="Proteomes" id="UP000290365">
    <property type="component" value="Chromosome"/>
</dbReference>
<organism evidence="7 8">
    <name type="scientific">Ktedonosporobacter rubrisoli</name>
    <dbReference type="NCBI Taxonomy" id="2509675"/>
    <lineage>
        <taxon>Bacteria</taxon>
        <taxon>Bacillati</taxon>
        <taxon>Chloroflexota</taxon>
        <taxon>Ktedonobacteria</taxon>
        <taxon>Ktedonobacterales</taxon>
        <taxon>Ktedonosporobacteraceae</taxon>
        <taxon>Ktedonosporobacter</taxon>
    </lineage>
</organism>
<feature type="transmembrane region" description="Helical" evidence="6">
    <location>
        <begin position="6"/>
        <end position="27"/>
    </location>
</feature>
<feature type="transmembrane region" description="Helical" evidence="6">
    <location>
        <begin position="66"/>
        <end position="84"/>
    </location>
</feature>
<evidence type="ECO:0000256" key="4">
    <source>
        <dbReference type="ARBA" id="ARBA00022989"/>
    </source>
</evidence>
<feature type="transmembrane region" description="Helical" evidence="6">
    <location>
        <begin position="105"/>
        <end position="124"/>
    </location>
</feature>
<evidence type="ECO:0000256" key="3">
    <source>
        <dbReference type="ARBA" id="ARBA00022692"/>
    </source>
</evidence>
<name>A0A4P6JZL1_KTERU</name>
<dbReference type="KEGG" id="kbs:EPA93_35175"/>
<accession>A0A4P6JZL1</accession>
<dbReference type="PANTHER" id="PTHR30086">
    <property type="entry name" value="ARGININE EXPORTER PROTEIN ARGO"/>
    <property type="match status" value="1"/>
</dbReference>
<dbReference type="GO" id="GO:0005886">
    <property type="term" value="C:plasma membrane"/>
    <property type="evidence" value="ECO:0007669"/>
    <property type="project" value="UniProtKB-SubCell"/>
</dbReference>
<dbReference type="AlphaFoldDB" id="A0A4P6JZL1"/>
<evidence type="ECO:0000256" key="6">
    <source>
        <dbReference type="SAM" id="Phobius"/>
    </source>
</evidence>
<dbReference type="RefSeq" id="WP_129891995.1">
    <property type="nucleotide sequence ID" value="NZ_CP035758.1"/>
</dbReference>
<dbReference type="Pfam" id="PF01810">
    <property type="entry name" value="LysE"/>
    <property type="match status" value="1"/>
</dbReference>
<keyword evidence="3 6" id="KW-0812">Transmembrane</keyword>
<evidence type="ECO:0000256" key="5">
    <source>
        <dbReference type="ARBA" id="ARBA00023136"/>
    </source>
</evidence>
<feature type="transmembrane region" description="Helical" evidence="6">
    <location>
        <begin position="177"/>
        <end position="197"/>
    </location>
</feature>
<keyword evidence="2" id="KW-1003">Cell membrane</keyword>
<evidence type="ECO:0000313" key="8">
    <source>
        <dbReference type="Proteomes" id="UP000290365"/>
    </source>
</evidence>
<sequence length="204" mass="21898">MLTYLLQGAILGFVAGVSPGPLLGLLINKTVRWGWRAGVVVALSPLLTDIPLILLFVFLLDHLPALVLHIFTLVGGLFVVYLGYETVRKAAREVQLEVKERPGSILLTALVTNIFNPHPFIFWATVGSPLLLNSFAAAGMGATGGFLVCFYALLLCAKLSFVFLVNWGRAWLKGSGYRCQSAGSGILMLGLGLALLWEGVSALL</sequence>